<feature type="domain" description="DEAD-box RNA helicase Q" evidence="16">
    <location>
        <begin position="83"/>
        <end position="111"/>
    </location>
</feature>
<evidence type="ECO:0000259" key="15">
    <source>
        <dbReference type="PROSITE" id="PS51194"/>
    </source>
</evidence>
<keyword evidence="5" id="KW-0698">rRNA processing</keyword>
<dbReference type="PROSITE" id="PS51194">
    <property type="entry name" value="HELICASE_CTER"/>
    <property type="match status" value="1"/>
</dbReference>
<feature type="domain" description="Helicase C-terminal" evidence="15">
    <location>
        <begin position="322"/>
        <end position="473"/>
    </location>
</feature>
<feature type="compositionally biased region" description="Basic and acidic residues" evidence="13">
    <location>
        <begin position="598"/>
        <end position="616"/>
    </location>
</feature>
<feature type="region of interest" description="Disordered" evidence="13">
    <location>
        <begin position="687"/>
        <end position="746"/>
    </location>
</feature>
<evidence type="ECO:0000256" key="2">
    <source>
        <dbReference type="ARBA" id="ARBA00009334"/>
    </source>
</evidence>
<name>A0A8S1MEZ4_9CILI</name>
<dbReference type="PROSITE" id="PS51192">
    <property type="entry name" value="HELICASE_ATP_BIND_1"/>
    <property type="match status" value="1"/>
</dbReference>
<feature type="region of interest" description="Disordered" evidence="13">
    <location>
        <begin position="922"/>
        <end position="943"/>
    </location>
</feature>
<dbReference type="PROSITE" id="PS51195">
    <property type="entry name" value="Q_MOTIF"/>
    <property type="match status" value="1"/>
</dbReference>
<gene>
    <name evidence="17" type="ORF">PSON_ATCC_30995.1.T0380063</name>
</gene>
<dbReference type="InterPro" id="IPR000629">
    <property type="entry name" value="RNA-helicase_DEAD-box_CS"/>
</dbReference>
<evidence type="ECO:0000256" key="12">
    <source>
        <dbReference type="PROSITE-ProRule" id="PRU00552"/>
    </source>
</evidence>
<keyword evidence="10" id="KW-0539">Nucleus</keyword>
<dbReference type="InterPro" id="IPR014001">
    <property type="entry name" value="Helicase_ATP-bd"/>
</dbReference>
<dbReference type="InterPro" id="IPR001650">
    <property type="entry name" value="Helicase_C-like"/>
</dbReference>
<feature type="compositionally biased region" description="Basic and acidic residues" evidence="13">
    <location>
        <begin position="629"/>
        <end position="638"/>
    </location>
</feature>
<evidence type="ECO:0000256" key="3">
    <source>
        <dbReference type="ARBA" id="ARBA00012552"/>
    </source>
</evidence>
<dbReference type="GO" id="GO:0016787">
    <property type="term" value="F:hydrolase activity"/>
    <property type="evidence" value="ECO:0007669"/>
    <property type="project" value="UniProtKB-KW"/>
</dbReference>
<evidence type="ECO:0000256" key="1">
    <source>
        <dbReference type="ARBA" id="ARBA00004604"/>
    </source>
</evidence>
<evidence type="ECO:0000256" key="6">
    <source>
        <dbReference type="ARBA" id="ARBA00022741"/>
    </source>
</evidence>
<dbReference type="SMART" id="SM00487">
    <property type="entry name" value="DEXDc"/>
    <property type="match status" value="1"/>
</dbReference>
<keyword evidence="4" id="KW-0690">Ribosome biogenesis</keyword>
<evidence type="ECO:0000256" key="13">
    <source>
        <dbReference type="SAM" id="MobiDB-lite"/>
    </source>
</evidence>
<feature type="compositionally biased region" description="Polar residues" evidence="13">
    <location>
        <begin position="572"/>
        <end position="597"/>
    </location>
</feature>
<feature type="compositionally biased region" description="Polar residues" evidence="13">
    <location>
        <begin position="689"/>
        <end position="713"/>
    </location>
</feature>
<evidence type="ECO:0000259" key="14">
    <source>
        <dbReference type="PROSITE" id="PS51192"/>
    </source>
</evidence>
<evidence type="ECO:0000256" key="9">
    <source>
        <dbReference type="ARBA" id="ARBA00022840"/>
    </source>
</evidence>
<keyword evidence="7" id="KW-0378">Hydrolase</keyword>
<dbReference type="AlphaFoldDB" id="A0A8S1MEZ4"/>
<comment type="function">
    <text evidence="11">ATP-dependent RNA helicase required for 60S ribosomal subunit synthesis. Involved in efficient pre-rRNA processing, predominantly at site A3, which is necessary for the normal formation of 25S and 5.8S rRNAs.</text>
</comment>
<dbReference type="SMART" id="SM00490">
    <property type="entry name" value="HELICc"/>
    <property type="match status" value="1"/>
</dbReference>
<evidence type="ECO:0000256" key="10">
    <source>
        <dbReference type="ARBA" id="ARBA00023242"/>
    </source>
</evidence>
<dbReference type="InterPro" id="IPR044742">
    <property type="entry name" value="DEAD/DEAH_RhlB"/>
</dbReference>
<keyword evidence="6" id="KW-0547">Nucleotide-binding</keyword>
<evidence type="ECO:0000259" key="16">
    <source>
        <dbReference type="PROSITE" id="PS51195"/>
    </source>
</evidence>
<feature type="compositionally biased region" description="Polar residues" evidence="13">
    <location>
        <begin position="780"/>
        <end position="792"/>
    </location>
</feature>
<dbReference type="Pfam" id="PF00270">
    <property type="entry name" value="DEAD"/>
    <property type="match status" value="1"/>
</dbReference>
<proteinExistence type="inferred from homology"/>
<dbReference type="Pfam" id="PF00271">
    <property type="entry name" value="Helicase_C"/>
    <property type="match status" value="1"/>
</dbReference>
<feature type="short sequence motif" description="Q motif" evidence="12">
    <location>
        <begin position="83"/>
        <end position="111"/>
    </location>
</feature>
<sequence>MLPYDEFDPDNLDIEDMVRKRWKSKKGKIVGMPNNGLPNFKKQFINPKQSIDQPMPEKTREFVKDKEIAIKSLDGQPCPFPFLTWESTQFHKQIINTINRLQFRTPTPIQSVVFPLILSGYDVIGVAETGSGKTFGYLLPGLIQIACQNYPQNFRNNINGPEMLILAPTRELVMQITSQVEEFARSYNFKVTNAFGGPNRDQQARQILENPNILVACPGRLKDFLQEGILDLSKVTYLVIDEADKLLDMGFEDDVRYIVEKTRMDRQTVFFSATWPKAVRNLSFDFCSEHPIYVQIGRSNLTINKNIDQEIICLFNNEKLKTLLDILDTLKINDKVLIFAETRRSCEQLSLDMTNEGYYAVALHGDKSQRQRDEIMKNYKSGETKLLCATDLASRGLDVSDITVVINYDFPKYFDDYIHRIGRTGRAGRKGRAFSFFSVEKDKPQMARELLKFNQVHQIKFDFQIMQDLANGIKQQRNPNYQQGPTKYNGQIMDRNNNGNNETIFRVPNLTEEEKAKLYLQPHQYETIENRNKQNYNGRQYQGKHNYGQQQYRQNQRGEEIFYQNKFRKQNQGQYDYKGQQEQNQKSNRFRQQSDFQGQRREDYLEFDSGRQDFEKNYSGYGNQGSNYRRQDDRRQNNEQDKFQRYQDNRREQFDQNKGNKEQFFVNQREQQQPFSNQRDYQKNEQDFMRNQQDSQQWSRTSQNQYQFSNQRPQENKDQRNFQNDQYRTPYNNSRNYPSDKNYNTRKAFDNVRDERQFENYKDQNYRQQNNWEDRGNKQGLPQRQYNQQDSKSFAPDNYRDINFDQDFQKRFQQDNNRERFSNQQNDNFRTNNSRNFVDVTKPQDDLQIRKDSSQQLDSKDLSNLNNFNHEVNQSQDKQKNSDINSIQQRSLDTQRNQDQNVRLQNQRSFDNFNQEQEKGAYLRPQSQQGDFQASQNSQMPQIKQEQQFYNQQFEQKPVQNNFVYEKQQNQPQNNNYDRQINLNQRPLLDKKMDQIPQNLENQSRQNNQRPNFIQQKYSDNNRQSQDEFQSINRNERVQDYQDNDQMDFTRYSREVDDTNKKFELEQAPNSNYLELKDNRKNSDQQQIQNLQQNELDSQIQY</sequence>
<dbReference type="EMBL" id="CAJJDN010000038">
    <property type="protein sequence ID" value="CAD8078708.1"/>
    <property type="molecule type" value="Genomic_DNA"/>
</dbReference>
<keyword evidence="18" id="KW-1185">Reference proteome</keyword>
<dbReference type="OrthoDB" id="307439at2759"/>
<dbReference type="EC" id="3.6.4.13" evidence="3"/>
<keyword evidence="9" id="KW-0067">ATP-binding</keyword>
<feature type="region of interest" description="Disordered" evidence="13">
    <location>
        <begin position="816"/>
        <end position="862"/>
    </location>
</feature>
<evidence type="ECO:0000256" key="8">
    <source>
        <dbReference type="ARBA" id="ARBA00022806"/>
    </source>
</evidence>
<dbReference type="PROSITE" id="PS00039">
    <property type="entry name" value="DEAD_ATP_HELICASE"/>
    <property type="match status" value="1"/>
</dbReference>
<comment type="subcellular location">
    <subcellularLocation>
        <location evidence="1">Nucleus</location>
        <location evidence="1">Nucleolus</location>
    </subcellularLocation>
</comment>
<protein>
    <recommendedName>
        <fullName evidence="3">RNA helicase</fullName>
        <ecNumber evidence="3">3.6.4.13</ecNumber>
    </recommendedName>
</protein>
<dbReference type="PANTHER" id="PTHR47958">
    <property type="entry name" value="ATP-DEPENDENT RNA HELICASE DBP3"/>
    <property type="match status" value="1"/>
</dbReference>
<dbReference type="CDD" id="cd00268">
    <property type="entry name" value="DEADc"/>
    <property type="match status" value="1"/>
</dbReference>
<feature type="compositionally biased region" description="Polar residues" evidence="13">
    <location>
        <begin position="721"/>
        <end position="742"/>
    </location>
</feature>
<evidence type="ECO:0000313" key="17">
    <source>
        <dbReference type="EMBL" id="CAD8078708.1"/>
    </source>
</evidence>
<dbReference type="GO" id="GO:0003724">
    <property type="term" value="F:RNA helicase activity"/>
    <property type="evidence" value="ECO:0007669"/>
    <property type="project" value="UniProtKB-EC"/>
</dbReference>
<accession>A0A8S1MEZ4</accession>
<evidence type="ECO:0000313" key="18">
    <source>
        <dbReference type="Proteomes" id="UP000692954"/>
    </source>
</evidence>
<feature type="region of interest" description="Disordered" evidence="13">
    <location>
        <begin position="1017"/>
        <end position="1046"/>
    </location>
</feature>
<comment type="caution">
    <text evidence="17">The sequence shown here is derived from an EMBL/GenBank/DDBJ whole genome shotgun (WGS) entry which is preliminary data.</text>
</comment>
<evidence type="ECO:0000256" key="11">
    <source>
        <dbReference type="ARBA" id="ARBA00037449"/>
    </source>
</evidence>
<dbReference type="CDD" id="cd18787">
    <property type="entry name" value="SF2_C_DEAD"/>
    <property type="match status" value="1"/>
</dbReference>
<organism evidence="17 18">
    <name type="scientific">Paramecium sonneborni</name>
    <dbReference type="NCBI Taxonomy" id="65129"/>
    <lineage>
        <taxon>Eukaryota</taxon>
        <taxon>Sar</taxon>
        <taxon>Alveolata</taxon>
        <taxon>Ciliophora</taxon>
        <taxon>Intramacronucleata</taxon>
        <taxon>Oligohymenophorea</taxon>
        <taxon>Peniculida</taxon>
        <taxon>Parameciidae</taxon>
        <taxon>Paramecium</taxon>
    </lineage>
</organism>
<feature type="region of interest" description="Disordered" evidence="13">
    <location>
        <begin position="572"/>
        <end position="638"/>
    </location>
</feature>
<dbReference type="InterPro" id="IPR011545">
    <property type="entry name" value="DEAD/DEAH_box_helicase_dom"/>
</dbReference>
<keyword evidence="8" id="KW-0347">Helicase</keyword>
<dbReference type="InterPro" id="IPR014014">
    <property type="entry name" value="RNA_helicase_DEAD_Q_motif"/>
</dbReference>
<comment type="similarity">
    <text evidence="2">Belongs to the DEAD box helicase family. DDX5/DBP2 subfamily.</text>
</comment>
<feature type="compositionally biased region" description="Polar residues" evidence="13">
    <location>
        <begin position="822"/>
        <end position="836"/>
    </location>
</feature>
<feature type="domain" description="Helicase ATP-binding" evidence="14">
    <location>
        <begin position="114"/>
        <end position="293"/>
    </location>
</feature>
<evidence type="ECO:0000256" key="7">
    <source>
        <dbReference type="ARBA" id="ARBA00022801"/>
    </source>
</evidence>
<dbReference type="Proteomes" id="UP000692954">
    <property type="component" value="Unassembled WGS sequence"/>
</dbReference>
<feature type="compositionally biased region" description="Basic and acidic residues" evidence="13">
    <location>
        <begin position="842"/>
        <end position="861"/>
    </location>
</feature>
<dbReference type="GO" id="GO:0003676">
    <property type="term" value="F:nucleic acid binding"/>
    <property type="evidence" value="ECO:0007669"/>
    <property type="project" value="InterPro"/>
</dbReference>
<evidence type="ECO:0000256" key="5">
    <source>
        <dbReference type="ARBA" id="ARBA00022552"/>
    </source>
</evidence>
<reference evidence="17" key="1">
    <citation type="submission" date="2021-01" db="EMBL/GenBank/DDBJ databases">
        <authorList>
            <consortium name="Genoscope - CEA"/>
            <person name="William W."/>
        </authorList>
    </citation>
    <scope>NUCLEOTIDE SEQUENCE</scope>
</reference>
<feature type="compositionally biased region" description="Polar residues" evidence="13">
    <location>
        <begin position="1017"/>
        <end position="1033"/>
    </location>
</feature>
<feature type="compositionally biased region" description="Polar residues" evidence="13">
    <location>
        <begin position="925"/>
        <end position="941"/>
    </location>
</feature>
<feature type="region of interest" description="Disordered" evidence="13">
    <location>
        <begin position="760"/>
        <end position="800"/>
    </location>
</feature>
<evidence type="ECO:0000256" key="4">
    <source>
        <dbReference type="ARBA" id="ARBA00022517"/>
    </source>
</evidence>
<dbReference type="GO" id="GO:0005524">
    <property type="term" value="F:ATP binding"/>
    <property type="evidence" value="ECO:0007669"/>
    <property type="project" value="UniProtKB-KW"/>
</dbReference>